<protein>
    <recommendedName>
        <fullName evidence="3">Retrotransposon Copia-like N-terminal domain-containing protein</fullName>
    </recommendedName>
</protein>
<gene>
    <name evidence="1" type="ORF">Adt_22200</name>
</gene>
<sequence>MANTKAGHNFSPSKSSTTMHASIVANQLSLFGMNLTQTPSVKLDRNNFLLWKNMIMPIIKGHNLEAFILGTKKCPPEFIGSQTITNDGERVEMLPNLEHIKWISTDQLLMGWLYSSMTPEIANGLLELKQAMDCSK</sequence>
<dbReference type="PANTHER" id="PTHR47481:SF31">
    <property type="entry name" value="OS01G0873500 PROTEIN"/>
    <property type="match status" value="1"/>
</dbReference>
<evidence type="ECO:0008006" key="3">
    <source>
        <dbReference type="Google" id="ProtNLM"/>
    </source>
</evidence>
<organism evidence="1 2">
    <name type="scientific">Abeliophyllum distichum</name>
    <dbReference type="NCBI Taxonomy" id="126358"/>
    <lineage>
        <taxon>Eukaryota</taxon>
        <taxon>Viridiplantae</taxon>
        <taxon>Streptophyta</taxon>
        <taxon>Embryophyta</taxon>
        <taxon>Tracheophyta</taxon>
        <taxon>Spermatophyta</taxon>
        <taxon>Magnoliopsida</taxon>
        <taxon>eudicotyledons</taxon>
        <taxon>Gunneridae</taxon>
        <taxon>Pentapetalae</taxon>
        <taxon>asterids</taxon>
        <taxon>lamiids</taxon>
        <taxon>Lamiales</taxon>
        <taxon>Oleaceae</taxon>
        <taxon>Forsythieae</taxon>
        <taxon>Abeliophyllum</taxon>
    </lineage>
</organism>
<evidence type="ECO:0000313" key="1">
    <source>
        <dbReference type="EMBL" id="KAL2506579.1"/>
    </source>
</evidence>
<comment type="caution">
    <text evidence="1">The sequence shown here is derived from an EMBL/GenBank/DDBJ whole genome shotgun (WGS) entry which is preliminary data.</text>
</comment>
<keyword evidence="2" id="KW-1185">Reference proteome</keyword>
<reference evidence="2" key="1">
    <citation type="submission" date="2024-07" db="EMBL/GenBank/DDBJ databases">
        <title>Two chromosome-level genome assemblies of Korean endemic species Abeliophyllum distichum and Forsythia ovata (Oleaceae).</title>
        <authorList>
            <person name="Jang H."/>
        </authorList>
    </citation>
    <scope>NUCLEOTIDE SEQUENCE [LARGE SCALE GENOMIC DNA]</scope>
</reference>
<dbReference type="EMBL" id="JBFOLK010000006">
    <property type="protein sequence ID" value="KAL2506579.1"/>
    <property type="molecule type" value="Genomic_DNA"/>
</dbReference>
<evidence type="ECO:0000313" key="2">
    <source>
        <dbReference type="Proteomes" id="UP001604336"/>
    </source>
</evidence>
<proteinExistence type="predicted"/>
<dbReference type="PANTHER" id="PTHR47481">
    <property type="match status" value="1"/>
</dbReference>
<dbReference type="Proteomes" id="UP001604336">
    <property type="component" value="Unassembled WGS sequence"/>
</dbReference>
<dbReference type="AlphaFoldDB" id="A0ABD1T1H8"/>
<name>A0ABD1T1H8_9LAMI</name>
<accession>A0ABD1T1H8</accession>